<organism evidence="1 2">
    <name type="scientific">Thelephora terrestris</name>
    <dbReference type="NCBI Taxonomy" id="56493"/>
    <lineage>
        <taxon>Eukaryota</taxon>
        <taxon>Fungi</taxon>
        <taxon>Dikarya</taxon>
        <taxon>Basidiomycota</taxon>
        <taxon>Agaricomycotina</taxon>
        <taxon>Agaricomycetes</taxon>
        <taxon>Thelephorales</taxon>
        <taxon>Thelephoraceae</taxon>
        <taxon>Thelephora</taxon>
    </lineage>
</organism>
<evidence type="ECO:0008006" key="3">
    <source>
        <dbReference type="Google" id="ProtNLM"/>
    </source>
</evidence>
<accession>A0A9P6HBY9</accession>
<name>A0A9P6HBY9_9AGAM</name>
<reference evidence="1" key="1">
    <citation type="journal article" date="2020" name="Nat. Commun.">
        <title>Large-scale genome sequencing of mycorrhizal fungi provides insights into the early evolution of symbiotic traits.</title>
        <authorList>
            <person name="Miyauchi S."/>
            <person name="Kiss E."/>
            <person name="Kuo A."/>
            <person name="Drula E."/>
            <person name="Kohler A."/>
            <person name="Sanchez-Garcia M."/>
            <person name="Morin E."/>
            <person name="Andreopoulos B."/>
            <person name="Barry K.W."/>
            <person name="Bonito G."/>
            <person name="Buee M."/>
            <person name="Carver A."/>
            <person name="Chen C."/>
            <person name="Cichocki N."/>
            <person name="Clum A."/>
            <person name="Culley D."/>
            <person name="Crous P.W."/>
            <person name="Fauchery L."/>
            <person name="Girlanda M."/>
            <person name="Hayes R.D."/>
            <person name="Keri Z."/>
            <person name="LaButti K."/>
            <person name="Lipzen A."/>
            <person name="Lombard V."/>
            <person name="Magnuson J."/>
            <person name="Maillard F."/>
            <person name="Murat C."/>
            <person name="Nolan M."/>
            <person name="Ohm R.A."/>
            <person name="Pangilinan J."/>
            <person name="Pereira M.F."/>
            <person name="Perotto S."/>
            <person name="Peter M."/>
            <person name="Pfister S."/>
            <person name="Riley R."/>
            <person name="Sitrit Y."/>
            <person name="Stielow J.B."/>
            <person name="Szollosi G."/>
            <person name="Zifcakova L."/>
            <person name="Stursova M."/>
            <person name="Spatafora J.W."/>
            <person name="Tedersoo L."/>
            <person name="Vaario L.M."/>
            <person name="Yamada A."/>
            <person name="Yan M."/>
            <person name="Wang P."/>
            <person name="Xu J."/>
            <person name="Bruns T."/>
            <person name="Baldrian P."/>
            <person name="Vilgalys R."/>
            <person name="Dunand C."/>
            <person name="Henrissat B."/>
            <person name="Grigoriev I.V."/>
            <person name="Hibbett D."/>
            <person name="Nagy L.G."/>
            <person name="Martin F.M."/>
        </authorList>
    </citation>
    <scope>NUCLEOTIDE SEQUENCE</scope>
    <source>
        <strain evidence="1">UH-Tt-Lm1</strain>
    </source>
</reference>
<dbReference type="AlphaFoldDB" id="A0A9P6HBY9"/>
<keyword evidence="2" id="KW-1185">Reference proteome</keyword>
<gene>
    <name evidence="1" type="ORF">BJ322DRAFT_1196951</name>
</gene>
<sequence length="533" mass="59951">MASGHWWSIRTSARGWKVLNISVSGVPSELSVEASEKLRNWRSAERPHLLLHQAISMGPHPIIEISELTQVILDHCLLLGNGQSLVSLACTCRALEEQALSTLWSKQSSLETLIRSTVRRGIMYSRRPLPQATNAEWDRFRRYASWMRKLLLQQERYGMSKEVFRFMSLGLSDGVVCPELQDLEWGANRETLPFHRLLLSPKLKTFSFTYKPGHDGSSEEDISILQSMIMGLDTFHLQELYLRWEIPEEANRQIGPIASSAVLLCGPALKELCVYSPLSDAAIQHTMQLPNLRIWHTPNGPPKTTNLALPDIFPRLEYLSLAEEVSLEWLTFLTKTARHIPSEKSSYPPLHRGPVQTLRGLFTFMEVPIDADFMSPITLFRELIFLCLTSSCSTAGGCGFSLTDDDIAEIATALPRLVEVSFGTICSANSCRTTVASLVSFSTQCRGLEQLEVHFNTENLRNDLELASADPRLTELPSLRTSNIFHLFLSSAPYTIDEDDLVPVLRGFHRIFSSLTKISGDNSWWSPSFPEGE</sequence>
<protein>
    <recommendedName>
        <fullName evidence="3">F-box domain-containing protein</fullName>
    </recommendedName>
</protein>
<evidence type="ECO:0000313" key="2">
    <source>
        <dbReference type="Proteomes" id="UP000736335"/>
    </source>
</evidence>
<comment type="caution">
    <text evidence="1">The sequence shown here is derived from an EMBL/GenBank/DDBJ whole genome shotgun (WGS) entry which is preliminary data.</text>
</comment>
<dbReference type="OrthoDB" id="3543113at2759"/>
<dbReference type="Gene3D" id="3.80.10.10">
    <property type="entry name" value="Ribonuclease Inhibitor"/>
    <property type="match status" value="1"/>
</dbReference>
<reference evidence="1" key="2">
    <citation type="submission" date="2020-11" db="EMBL/GenBank/DDBJ databases">
        <authorList>
            <consortium name="DOE Joint Genome Institute"/>
            <person name="Kuo A."/>
            <person name="Miyauchi S."/>
            <person name="Kiss E."/>
            <person name="Drula E."/>
            <person name="Kohler A."/>
            <person name="Sanchez-Garcia M."/>
            <person name="Andreopoulos B."/>
            <person name="Barry K.W."/>
            <person name="Bonito G."/>
            <person name="Buee M."/>
            <person name="Carver A."/>
            <person name="Chen C."/>
            <person name="Cichocki N."/>
            <person name="Clum A."/>
            <person name="Culley D."/>
            <person name="Crous P.W."/>
            <person name="Fauchery L."/>
            <person name="Girlanda M."/>
            <person name="Hayes R."/>
            <person name="Keri Z."/>
            <person name="Labutti K."/>
            <person name="Lipzen A."/>
            <person name="Lombard V."/>
            <person name="Magnuson J."/>
            <person name="Maillard F."/>
            <person name="Morin E."/>
            <person name="Murat C."/>
            <person name="Nolan M."/>
            <person name="Ohm R."/>
            <person name="Pangilinan J."/>
            <person name="Pereira M."/>
            <person name="Perotto S."/>
            <person name="Peter M."/>
            <person name="Riley R."/>
            <person name="Sitrit Y."/>
            <person name="Stielow B."/>
            <person name="Szollosi G."/>
            <person name="Zifcakova L."/>
            <person name="Stursova M."/>
            <person name="Spatafora J.W."/>
            <person name="Tedersoo L."/>
            <person name="Vaario L.-M."/>
            <person name="Yamada A."/>
            <person name="Yan M."/>
            <person name="Wang P."/>
            <person name="Xu J."/>
            <person name="Bruns T."/>
            <person name="Baldrian P."/>
            <person name="Vilgalys R."/>
            <person name="Henrissat B."/>
            <person name="Grigoriev I.V."/>
            <person name="Hibbett D."/>
            <person name="Nagy L.G."/>
            <person name="Martin F.M."/>
        </authorList>
    </citation>
    <scope>NUCLEOTIDE SEQUENCE</scope>
    <source>
        <strain evidence="1">UH-Tt-Lm1</strain>
    </source>
</reference>
<evidence type="ECO:0000313" key="1">
    <source>
        <dbReference type="EMBL" id="KAF9783788.1"/>
    </source>
</evidence>
<dbReference type="Proteomes" id="UP000736335">
    <property type="component" value="Unassembled WGS sequence"/>
</dbReference>
<proteinExistence type="predicted"/>
<dbReference type="EMBL" id="WIUZ02000009">
    <property type="protein sequence ID" value="KAF9783788.1"/>
    <property type="molecule type" value="Genomic_DNA"/>
</dbReference>
<dbReference type="InterPro" id="IPR032675">
    <property type="entry name" value="LRR_dom_sf"/>
</dbReference>